<evidence type="ECO:0000313" key="2">
    <source>
        <dbReference type="EMBL" id="KAK3944627.1"/>
    </source>
</evidence>
<accession>A0AAN6S853</accession>
<organism evidence="2 3">
    <name type="scientific">Diplogelasinospora grovesii</name>
    <dbReference type="NCBI Taxonomy" id="303347"/>
    <lineage>
        <taxon>Eukaryota</taxon>
        <taxon>Fungi</taxon>
        <taxon>Dikarya</taxon>
        <taxon>Ascomycota</taxon>
        <taxon>Pezizomycotina</taxon>
        <taxon>Sordariomycetes</taxon>
        <taxon>Sordariomycetidae</taxon>
        <taxon>Sordariales</taxon>
        <taxon>Diplogelasinosporaceae</taxon>
        <taxon>Diplogelasinospora</taxon>
    </lineage>
</organism>
<feature type="compositionally biased region" description="Low complexity" evidence="1">
    <location>
        <begin position="271"/>
        <end position="282"/>
    </location>
</feature>
<keyword evidence="3" id="KW-1185">Reference proteome</keyword>
<protein>
    <submittedName>
        <fullName evidence="2">Uncharacterized protein</fullName>
    </submittedName>
</protein>
<feature type="region of interest" description="Disordered" evidence="1">
    <location>
        <begin position="1"/>
        <end position="300"/>
    </location>
</feature>
<dbReference type="Proteomes" id="UP001303473">
    <property type="component" value="Unassembled WGS sequence"/>
</dbReference>
<dbReference type="EMBL" id="MU853758">
    <property type="protein sequence ID" value="KAK3944627.1"/>
    <property type="molecule type" value="Genomic_DNA"/>
</dbReference>
<dbReference type="AlphaFoldDB" id="A0AAN6S853"/>
<feature type="compositionally biased region" description="Low complexity" evidence="1">
    <location>
        <begin position="216"/>
        <end position="244"/>
    </location>
</feature>
<sequence>MSTASSSSSALTRSRSLRKATGSINSSSTTTIRSSATGGTASASASASASSLGRSDSVDVVQHAPRTVSPSRLPVKGMLSSTSLSSSGEAVERKTTGSSKPPLSGGLLGRLNSTRKSTTSSSSSTTSSSSRARDTGTVAEQSRPPRTRSTTTSTPTPGASSSTTTTTSRVLTTRSSSSSNSTSTTPASRPTTSSGLPPGQRKPSSSSQAGHKRTKSSTLSATTLTSSTILRPPSTTSSAGSSTTERTEKDRTRPPISRDNVTRGHRRQLSNPPNTTTTPAAASGLRKASNTSTDSNVTTSAHVLTRKPAFTTLQQHYSPAKNLAPKPLTATFLAPPSPSKLPANVAISAETSRLQTELLQLHLLHRDSREVDTQWRDSARTKLGVRFAEVVREGLEVGKLESEQVERSNVSALLTWAATSSINLDEKIQVLDNVLCGIWSLGEPGGKYARVVRRFEKWVDRMVDISESRRTHNNHLLLEQQGDGELVLVSVGELETTWKDECAALVRRLDEWRRLLKEVVAAGVGGESKGEEGAEVNGEGEGEGGSSLQRILAACKSLVNDMLSELDIMSQIERDAIAQEMEWIRGMNRDTRDEKGQGAAGAIWRVL</sequence>
<feature type="compositionally biased region" description="Low complexity" evidence="1">
    <location>
        <begin position="142"/>
        <end position="194"/>
    </location>
</feature>
<feature type="compositionally biased region" description="Low complexity" evidence="1">
    <location>
        <begin position="117"/>
        <end position="130"/>
    </location>
</feature>
<feature type="compositionally biased region" description="Low complexity" evidence="1">
    <location>
        <begin position="289"/>
        <end position="300"/>
    </location>
</feature>
<comment type="caution">
    <text evidence="2">The sequence shown here is derived from an EMBL/GenBank/DDBJ whole genome shotgun (WGS) entry which is preliminary data.</text>
</comment>
<proteinExistence type="predicted"/>
<evidence type="ECO:0000313" key="3">
    <source>
        <dbReference type="Proteomes" id="UP001303473"/>
    </source>
</evidence>
<gene>
    <name evidence="2" type="ORF">QBC46DRAFT_304702</name>
</gene>
<evidence type="ECO:0000256" key="1">
    <source>
        <dbReference type="SAM" id="MobiDB-lite"/>
    </source>
</evidence>
<name>A0AAN6S853_9PEZI</name>
<feature type="compositionally biased region" description="Low complexity" evidence="1">
    <location>
        <begin position="1"/>
        <end position="55"/>
    </location>
</feature>
<reference evidence="3" key="1">
    <citation type="journal article" date="2023" name="Mol. Phylogenet. Evol.">
        <title>Genome-scale phylogeny and comparative genomics of the fungal order Sordariales.</title>
        <authorList>
            <person name="Hensen N."/>
            <person name="Bonometti L."/>
            <person name="Westerberg I."/>
            <person name="Brannstrom I.O."/>
            <person name="Guillou S."/>
            <person name="Cros-Aarteil S."/>
            <person name="Calhoun S."/>
            <person name="Haridas S."/>
            <person name="Kuo A."/>
            <person name="Mondo S."/>
            <person name="Pangilinan J."/>
            <person name="Riley R."/>
            <person name="LaButti K."/>
            <person name="Andreopoulos B."/>
            <person name="Lipzen A."/>
            <person name="Chen C."/>
            <person name="Yan M."/>
            <person name="Daum C."/>
            <person name="Ng V."/>
            <person name="Clum A."/>
            <person name="Steindorff A."/>
            <person name="Ohm R.A."/>
            <person name="Martin F."/>
            <person name="Silar P."/>
            <person name="Natvig D.O."/>
            <person name="Lalanne C."/>
            <person name="Gautier V."/>
            <person name="Ament-Velasquez S.L."/>
            <person name="Kruys A."/>
            <person name="Hutchinson M.I."/>
            <person name="Powell A.J."/>
            <person name="Barry K."/>
            <person name="Miller A.N."/>
            <person name="Grigoriev I.V."/>
            <person name="Debuchy R."/>
            <person name="Gladieux P."/>
            <person name="Hiltunen Thoren M."/>
            <person name="Johannesson H."/>
        </authorList>
    </citation>
    <scope>NUCLEOTIDE SEQUENCE [LARGE SCALE GENOMIC DNA]</scope>
    <source>
        <strain evidence="3">CBS 340.73</strain>
    </source>
</reference>